<comment type="caution">
    <text evidence="2">The sequence shown here is derived from an EMBL/GenBank/DDBJ whole genome shotgun (WGS) entry which is preliminary data.</text>
</comment>
<evidence type="ECO:0000313" key="2">
    <source>
        <dbReference type="EMBL" id="TVU05862.1"/>
    </source>
</evidence>
<dbReference type="AlphaFoldDB" id="A0A5J9T3I1"/>
<protein>
    <submittedName>
        <fullName evidence="2">Uncharacterized protein</fullName>
    </submittedName>
</protein>
<keyword evidence="1" id="KW-1133">Transmembrane helix</keyword>
<feature type="non-terminal residue" evidence="2">
    <location>
        <position position="1"/>
    </location>
</feature>
<feature type="transmembrane region" description="Helical" evidence="1">
    <location>
        <begin position="31"/>
        <end position="52"/>
    </location>
</feature>
<keyword evidence="1" id="KW-0472">Membrane</keyword>
<feature type="transmembrane region" description="Helical" evidence="1">
    <location>
        <begin position="64"/>
        <end position="84"/>
    </location>
</feature>
<evidence type="ECO:0000313" key="3">
    <source>
        <dbReference type="Proteomes" id="UP000324897"/>
    </source>
</evidence>
<evidence type="ECO:0000256" key="1">
    <source>
        <dbReference type="SAM" id="Phobius"/>
    </source>
</evidence>
<keyword evidence="3" id="KW-1185">Reference proteome</keyword>
<reference evidence="2 3" key="1">
    <citation type="journal article" date="2019" name="Sci. Rep.">
        <title>A high-quality genome of Eragrostis curvula grass provides insights into Poaceae evolution and supports new strategies to enhance forage quality.</title>
        <authorList>
            <person name="Carballo J."/>
            <person name="Santos B.A.C.M."/>
            <person name="Zappacosta D."/>
            <person name="Garbus I."/>
            <person name="Selva J.P."/>
            <person name="Gallo C.A."/>
            <person name="Diaz A."/>
            <person name="Albertini E."/>
            <person name="Caccamo M."/>
            <person name="Echenique V."/>
        </authorList>
    </citation>
    <scope>NUCLEOTIDE SEQUENCE [LARGE SCALE GENOMIC DNA]</scope>
    <source>
        <strain evidence="3">cv. Victoria</strain>
        <tissue evidence="2">Leaf</tissue>
    </source>
</reference>
<dbReference type="Proteomes" id="UP000324897">
    <property type="component" value="Unassembled WGS sequence"/>
</dbReference>
<accession>A0A5J9T3I1</accession>
<keyword evidence="1" id="KW-0812">Transmembrane</keyword>
<proteinExistence type="predicted"/>
<name>A0A5J9T3I1_9POAL</name>
<organism evidence="2 3">
    <name type="scientific">Eragrostis curvula</name>
    <name type="common">weeping love grass</name>
    <dbReference type="NCBI Taxonomy" id="38414"/>
    <lineage>
        <taxon>Eukaryota</taxon>
        <taxon>Viridiplantae</taxon>
        <taxon>Streptophyta</taxon>
        <taxon>Embryophyta</taxon>
        <taxon>Tracheophyta</taxon>
        <taxon>Spermatophyta</taxon>
        <taxon>Magnoliopsida</taxon>
        <taxon>Liliopsida</taxon>
        <taxon>Poales</taxon>
        <taxon>Poaceae</taxon>
        <taxon>PACMAD clade</taxon>
        <taxon>Chloridoideae</taxon>
        <taxon>Eragrostideae</taxon>
        <taxon>Eragrostidinae</taxon>
        <taxon>Eragrostis</taxon>
    </lineage>
</organism>
<sequence length="175" mass="19041">MAAAADAVVVVPPPQPEPRHGRRSDIAAAKAVMYLCLASLWVCCACLAAVALGRHICDTGCPAVSAGAAHLAALLIPVFFLMLLRAMRAMGCGLDAGDKSEAGKFYYIEKNVYSVHKFIFTETNRLWLPLLRSVLISTELHDALLLFHLTCRSTETVEDEWRKLSDECGSIVLLP</sequence>
<gene>
    <name evidence="2" type="ORF">EJB05_49046</name>
</gene>
<dbReference type="Gramene" id="TVU05862">
    <property type="protein sequence ID" value="TVU05862"/>
    <property type="gene ID" value="EJB05_49046"/>
</dbReference>
<dbReference type="EMBL" id="RWGY01000051">
    <property type="protein sequence ID" value="TVU05862.1"/>
    <property type="molecule type" value="Genomic_DNA"/>
</dbReference>